<evidence type="ECO:0000259" key="13">
    <source>
        <dbReference type="Pfam" id="PF01435"/>
    </source>
</evidence>
<accession>A0A7D5Y9U8</accession>
<dbReference type="PANTHER" id="PTHR43221">
    <property type="entry name" value="PROTEASE HTPX"/>
    <property type="match status" value="1"/>
</dbReference>
<evidence type="ECO:0000256" key="7">
    <source>
        <dbReference type="ARBA" id="ARBA00022833"/>
    </source>
</evidence>
<keyword evidence="5" id="KW-0479">Metal-binding</keyword>
<feature type="transmembrane region" description="Helical" evidence="12">
    <location>
        <begin position="647"/>
        <end position="666"/>
    </location>
</feature>
<dbReference type="Pfam" id="PF01435">
    <property type="entry name" value="Peptidase_M48"/>
    <property type="match status" value="1"/>
</dbReference>
<feature type="transmembrane region" description="Helical" evidence="12">
    <location>
        <begin position="686"/>
        <end position="708"/>
    </location>
</feature>
<keyword evidence="2" id="KW-1003">Cell membrane</keyword>
<feature type="transmembrane region" description="Helical" evidence="12">
    <location>
        <begin position="513"/>
        <end position="534"/>
    </location>
</feature>
<feature type="region of interest" description="Disordered" evidence="11">
    <location>
        <begin position="615"/>
        <end position="638"/>
    </location>
</feature>
<feature type="transmembrane region" description="Helical" evidence="12">
    <location>
        <begin position="584"/>
        <end position="602"/>
    </location>
</feature>
<dbReference type="EMBL" id="CP058905">
    <property type="protein sequence ID" value="QLJ98860.1"/>
    <property type="molecule type" value="Genomic_DNA"/>
</dbReference>
<keyword evidence="6" id="KW-0378">Hydrolase</keyword>
<evidence type="ECO:0000256" key="1">
    <source>
        <dbReference type="ARBA" id="ARBA00001947"/>
    </source>
</evidence>
<dbReference type="GO" id="GO:0046872">
    <property type="term" value="F:metal ion binding"/>
    <property type="evidence" value="ECO:0007669"/>
    <property type="project" value="UniProtKB-KW"/>
</dbReference>
<feature type="transmembrane region" description="Helical" evidence="12">
    <location>
        <begin position="261"/>
        <end position="285"/>
    </location>
</feature>
<evidence type="ECO:0000256" key="4">
    <source>
        <dbReference type="ARBA" id="ARBA00022692"/>
    </source>
</evidence>
<feature type="transmembrane region" description="Helical" evidence="12">
    <location>
        <begin position="424"/>
        <end position="444"/>
    </location>
</feature>
<feature type="compositionally biased region" description="Basic and acidic residues" evidence="11">
    <location>
        <begin position="629"/>
        <end position="638"/>
    </location>
</feature>
<feature type="transmembrane region" description="Helical" evidence="12">
    <location>
        <begin position="479"/>
        <end position="501"/>
    </location>
</feature>
<keyword evidence="10 12" id="KW-0472">Membrane</keyword>
<feature type="domain" description="Peptidase M48" evidence="13">
    <location>
        <begin position="130"/>
        <end position="348"/>
    </location>
</feature>
<evidence type="ECO:0000313" key="14">
    <source>
        <dbReference type="EMBL" id="QLJ98860.1"/>
    </source>
</evidence>
<keyword evidence="3" id="KW-0645">Protease</keyword>
<evidence type="ECO:0000256" key="8">
    <source>
        <dbReference type="ARBA" id="ARBA00022989"/>
    </source>
</evidence>
<keyword evidence="7" id="KW-0862">Zinc</keyword>
<protein>
    <recommendedName>
        <fullName evidence="13">Peptidase M48 domain-containing protein</fullName>
    </recommendedName>
</protein>
<feature type="transmembrane region" description="Helical" evidence="12">
    <location>
        <begin position="766"/>
        <end position="787"/>
    </location>
</feature>
<evidence type="ECO:0000256" key="11">
    <source>
        <dbReference type="SAM" id="MobiDB-lite"/>
    </source>
</evidence>
<dbReference type="GO" id="GO:0004222">
    <property type="term" value="F:metalloendopeptidase activity"/>
    <property type="evidence" value="ECO:0007669"/>
    <property type="project" value="InterPro"/>
</dbReference>
<evidence type="ECO:0000256" key="3">
    <source>
        <dbReference type="ARBA" id="ARBA00022670"/>
    </source>
</evidence>
<sequence>MARPAVSGTTLRFAALVAAVLGSGTHAFTFLYLSVPQHVRVAGVTYARCVEAYQHSLPAPDADFDTYVAAGERAQQEIIRCLAPVGQPQAVWVLVGLSVLLALAAVLYLATPWWIRRRGRLVELTADAFPRLHAELGRLSTVAGLDRPPVFLLDPAAGAPGGLAFGRAGRYAVRLNAGLVPLSITDPGLFRAVVLHELAHVRNRDVSLAYAVVALWRAFVAVALVPLVVLSVYPTLLTDPGQVPWDSPDSGILDDYFRWDVAGYGVTTAQGTMRALLFVGVLYLARNAVLRARETYADARAAEFGAGADLRRVVAAAAARRPAPGWRGRLGRFGVHPTAATRLATIDDPTRAHRPGFGELFGAGLTTMIAFDCLAHYARALPHTGAAGAQAAAWLVAPVVTGILGAVAWRAWQSPEPPADRTRRLVTATLGFSLGWLVGDVMSLSTVPGDWGVLGASSISGQVTFGSGPVMGGYDAGSALVAALLLTGGMLAQAGVLFAAARSWSARGATGRWAWAAGAAVTAVPFAAWIGIWFDVHAAPYLVGHLYSVGTADLARVGVGIWQGPGFALLTLFYPPVEILRERLLVVPVLALAWLYPLAAGLRPWWRRWRAASGSPPAADATGPGHPARPREVPAPDDPRIGEGIRAALRVALLGAAGFAVALLATRAAVRLFAPERAGAADFPGYFYFAQIAAATLVQAVVGGWLTARRRPLGLVLGQLGAMVVAVLATVAILGAQTLGGCLAAFRFASSICRPPNDLPWALRLLRTLAVEGALAALLAGVAVVVASELARRLAARMELDGSAARRAWSAALLVLLLSAGGLAAQGVYASGEGAAVATARPSASASVAPRSAGPGRPLTAAEATAAVRAAERAVPPGWQQTAENEEDSSAQHRYDPAGCRPLATGAYRRALEAGKRASARSTLTNGGRLASTTVEVDVVSYATAVPESVLRDAERKRVNCPRFTVTTATGFQVAYEVRPGAALPLGDQAWRVDYDMSTPSSPPVRGRWSEAIVRVDHTLVTVSMIAVGEPLDEVLLGDLLTRAVSALPR</sequence>
<evidence type="ECO:0000256" key="5">
    <source>
        <dbReference type="ARBA" id="ARBA00022723"/>
    </source>
</evidence>
<dbReference type="InterPro" id="IPR050083">
    <property type="entry name" value="HtpX_protease"/>
</dbReference>
<evidence type="ECO:0000256" key="2">
    <source>
        <dbReference type="ARBA" id="ARBA00022475"/>
    </source>
</evidence>
<evidence type="ECO:0000256" key="6">
    <source>
        <dbReference type="ARBA" id="ARBA00022801"/>
    </source>
</evidence>
<evidence type="ECO:0000256" key="9">
    <source>
        <dbReference type="ARBA" id="ARBA00023049"/>
    </source>
</evidence>
<feature type="transmembrane region" description="Helical" evidence="12">
    <location>
        <begin position="808"/>
        <end position="829"/>
    </location>
</feature>
<dbReference type="Gene3D" id="3.30.2010.10">
    <property type="entry name" value="Metalloproteases ('zincins'), catalytic domain"/>
    <property type="match status" value="1"/>
</dbReference>
<organism evidence="14">
    <name type="scientific">Micromonospora carbonacea</name>
    <dbReference type="NCBI Taxonomy" id="47853"/>
    <lineage>
        <taxon>Bacteria</taxon>
        <taxon>Bacillati</taxon>
        <taxon>Actinomycetota</taxon>
        <taxon>Actinomycetes</taxon>
        <taxon>Micromonosporales</taxon>
        <taxon>Micromonosporaceae</taxon>
        <taxon>Micromonospora</taxon>
    </lineage>
</organism>
<feature type="transmembrane region" description="Helical" evidence="12">
    <location>
        <begin position="90"/>
        <end position="110"/>
    </location>
</feature>
<keyword evidence="9" id="KW-0482">Metalloprotease</keyword>
<evidence type="ECO:0000256" key="12">
    <source>
        <dbReference type="SAM" id="Phobius"/>
    </source>
</evidence>
<dbReference type="AlphaFoldDB" id="A0A7D5Y9U8"/>
<comment type="cofactor">
    <cofactor evidence="1">
        <name>Zn(2+)</name>
        <dbReference type="ChEBI" id="CHEBI:29105"/>
    </cofactor>
</comment>
<keyword evidence="4 12" id="KW-0812">Transmembrane</keyword>
<dbReference type="PANTHER" id="PTHR43221:SF2">
    <property type="entry name" value="PROTEASE HTPX HOMOLOG"/>
    <property type="match status" value="1"/>
</dbReference>
<feature type="transmembrane region" description="Helical" evidence="12">
    <location>
        <begin position="360"/>
        <end position="379"/>
    </location>
</feature>
<feature type="transmembrane region" description="Helical" evidence="12">
    <location>
        <begin position="391"/>
        <end position="412"/>
    </location>
</feature>
<name>A0A7D5Y9U8_9ACTN</name>
<dbReference type="GO" id="GO:0006508">
    <property type="term" value="P:proteolysis"/>
    <property type="evidence" value="ECO:0007669"/>
    <property type="project" value="UniProtKB-KW"/>
</dbReference>
<proteinExistence type="predicted"/>
<feature type="transmembrane region" description="Helical" evidence="12">
    <location>
        <begin position="208"/>
        <end position="233"/>
    </location>
</feature>
<evidence type="ECO:0000256" key="10">
    <source>
        <dbReference type="ARBA" id="ARBA00023136"/>
    </source>
</evidence>
<feature type="transmembrane region" description="Helical" evidence="12">
    <location>
        <begin position="720"/>
        <end position="746"/>
    </location>
</feature>
<reference evidence="14" key="1">
    <citation type="submission" date="2020-08" db="EMBL/GenBank/DDBJ databases">
        <title>A bifunctional nitrone conjugated secondary metabolite targeting the ribosome.</title>
        <authorList>
            <person name="Limbrick E.M."/>
            <person name="Graf M."/>
            <person name="Derewacz D.K."/>
            <person name="Nguyen F."/>
            <person name="Spraggins J.M."/>
            <person name="Wieland M."/>
            <person name="Ynigez-Gutierrez A.E."/>
            <person name="Reisman B.J."/>
            <person name="Zinshteyn B."/>
            <person name="McCulloch K."/>
            <person name="Iverson T.M."/>
            <person name="Green R."/>
            <person name="Wilson D.N."/>
            <person name="Bachmann B.O."/>
        </authorList>
    </citation>
    <scope>NUCLEOTIDE SEQUENCE</scope>
    <source>
        <strain evidence="14">Africana</strain>
    </source>
</reference>
<dbReference type="InterPro" id="IPR001915">
    <property type="entry name" value="Peptidase_M48"/>
</dbReference>
<feature type="region of interest" description="Disordered" evidence="11">
    <location>
        <begin position="871"/>
        <end position="896"/>
    </location>
</feature>
<gene>
    <name evidence="14" type="ORF">HZU44_01165</name>
</gene>
<keyword evidence="8 12" id="KW-1133">Transmembrane helix</keyword>